<reference evidence="3" key="1">
    <citation type="submission" date="2025-08" db="UniProtKB">
        <authorList>
            <consortium name="RefSeq"/>
        </authorList>
    </citation>
    <scope>IDENTIFICATION</scope>
</reference>
<proteinExistence type="predicted"/>
<feature type="signal peptide" evidence="1">
    <location>
        <begin position="1"/>
        <end position="19"/>
    </location>
</feature>
<evidence type="ECO:0000313" key="3">
    <source>
        <dbReference type="RefSeq" id="XP_008470514.1"/>
    </source>
</evidence>
<organism evidence="2 3">
    <name type="scientific">Diaphorina citri</name>
    <name type="common">Asian citrus psyllid</name>
    <dbReference type="NCBI Taxonomy" id="121845"/>
    <lineage>
        <taxon>Eukaryota</taxon>
        <taxon>Metazoa</taxon>
        <taxon>Ecdysozoa</taxon>
        <taxon>Arthropoda</taxon>
        <taxon>Hexapoda</taxon>
        <taxon>Insecta</taxon>
        <taxon>Pterygota</taxon>
        <taxon>Neoptera</taxon>
        <taxon>Paraneoptera</taxon>
        <taxon>Hemiptera</taxon>
        <taxon>Sternorrhyncha</taxon>
        <taxon>Psylloidea</taxon>
        <taxon>Psyllidae</taxon>
        <taxon>Diaphorininae</taxon>
        <taxon>Diaphorina</taxon>
    </lineage>
</organism>
<dbReference type="Proteomes" id="UP000079169">
    <property type="component" value="Unplaced"/>
</dbReference>
<feature type="chain" id="PRO_5010200699" evidence="1">
    <location>
        <begin position="20"/>
        <end position="202"/>
    </location>
</feature>
<dbReference type="AlphaFoldDB" id="A0A1S3CYN9"/>
<keyword evidence="2" id="KW-1185">Reference proteome</keyword>
<sequence length="202" mass="21844">MKFVLSGAAIVLLAHWVSLSPVSDSRTTLPTFFVWPTFDTTKTTSKPIDATTKKPVGPSNLPTFLIEQIVKILKNHVFNFAKIVLPDVEKNAALVQKLENLVKDHAQEIVDHQQHPDAFSSRGILSLITKITKAAFILVEKVAKLVIRVVEGDTAKAVAGKAVDVVKSETAKKIAKDVVGTGLQELVKKAVDRAANETGSNA</sequence>
<dbReference type="KEGG" id="dci:103507787"/>
<keyword evidence="1" id="KW-0732">Signal</keyword>
<evidence type="ECO:0000313" key="2">
    <source>
        <dbReference type="Proteomes" id="UP000079169"/>
    </source>
</evidence>
<dbReference type="GeneID" id="103507787"/>
<dbReference type="RefSeq" id="XP_008470514.1">
    <property type="nucleotide sequence ID" value="XM_008472292.2"/>
</dbReference>
<dbReference type="PaxDb" id="121845-A0A1S3CYN9"/>
<accession>A0A1S3CYN9</accession>
<evidence type="ECO:0000256" key="1">
    <source>
        <dbReference type="SAM" id="SignalP"/>
    </source>
</evidence>
<gene>
    <name evidence="3" type="primary">LOC103507787</name>
</gene>
<name>A0A1S3CYN9_DIACI</name>
<protein>
    <submittedName>
        <fullName evidence="3">Uncharacterized protein LOC103507787</fullName>
    </submittedName>
</protein>